<evidence type="ECO:0000313" key="2">
    <source>
        <dbReference type="Proteomes" id="UP001153269"/>
    </source>
</evidence>
<reference evidence="1" key="1">
    <citation type="submission" date="2020-03" db="EMBL/GenBank/DDBJ databases">
        <authorList>
            <person name="Weist P."/>
        </authorList>
    </citation>
    <scope>NUCLEOTIDE SEQUENCE</scope>
</reference>
<dbReference type="EMBL" id="CADEAL010000500">
    <property type="protein sequence ID" value="CAB1421016.1"/>
    <property type="molecule type" value="Genomic_DNA"/>
</dbReference>
<comment type="caution">
    <text evidence="1">The sequence shown here is derived from an EMBL/GenBank/DDBJ whole genome shotgun (WGS) entry which is preliminary data.</text>
</comment>
<proteinExistence type="predicted"/>
<accession>A0A9N7TZ02</accession>
<organism evidence="1 2">
    <name type="scientific">Pleuronectes platessa</name>
    <name type="common">European plaice</name>
    <dbReference type="NCBI Taxonomy" id="8262"/>
    <lineage>
        <taxon>Eukaryota</taxon>
        <taxon>Metazoa</taxon>
        <taxon>Chordata</taxon>
        <taxon>Craniata</taxon>
        <taxon>Vertebrata</taxon>
        <taxon>Euteleostomi</taxon>
        <taxon>Actinopterygii</taxon>
        <taxon>Neopterygii</taxon>
        <taxon>Teleostei</taxon>
        <taxon>Neoteleostei</taxon>
        <taxon>Acanthomorphata</taxon>
        <taxon>Carangaria</taxon>
        <taxon>Pleuronectiformes</taxon>
        <taxon>Pleuronectoidei</taxon>
        <taxon>Pleuronectidae</taxon>
        <taxon>Pleuronectes</taxon>
    </lineage>
</organism>
<name>A0A9N7TZ02_PLEPL</name>
<dbReference type="Proteomes" id="UP001153269">
    <property type="component" value="Unassembled WGS sequence"/>
</dbReference>
<evidence type="ECO:0000313" key="1">
    <source>
        <dbReference type="EMBL" id="CAB1421016.1"/>
    </source>
</evidence>
<dbReference type="AlphaFoldDB" id="A0A9N7TZ02"/>
<keyword evidence="2" id="KW-1185">Reference proteome</keyword>
<sequence>MSAASEALPERRLNGTQTFSASNGGDWALICRDTPETTMRTAAASPGCPCTLTPVAESWRPRPFAAAEGVWEQDPSQGQGRAIGFSVGGSNPEALKCLCYMAADPPANLTAVLSRCKPTNMSAHTQSPGWPVAPTTRSAPLRIIQLIFSQPLAAGLKFNSEAHYRSYRV</sequence>
<gene>
    <name evidence="1" type="ORF">PLEPLA_LOCUS8897</name>
</gene>
<protein>
    <submittedName>
        <fullName evidence="1">Uncharacterized protein</fullName>
    </submittedName>
</protein>